<accession>A0AAD8HCW2</accession>
<keyword evidence="22" id="KW-1185">Reference proteome</keyword>
<evidence type="ECO:0000256" key="12">
    <source>
        <dbReference type="ARBA" id="ARBA00022691"/>
    </source>
</evidence>
<keyword evidence="10" id="KW-0028">Amino-acid biosynthesis</keyword>
<feature type="modified residue" description="N6-(pyridoxal phosphate)lysine" evidence="18">
    <location>
        <position position="193"/>
    </location>
</feature>
<dbReference type="GO" id="GO:0009088">
    <property type="term" value="P:threonine biosynthetic process"/>
    <property type="evidence" value="ECO:0007669"/>
    <property type="project" value="UniProtKB-KW"/>
</dbReference>
<evidence type="ECO:0000256" key="3">
    <source>
        <dbReference type="ARBA" id="ARBA00004229"/>
    </source>
</evidence>
<keyword evidence="13" id="KW-0791">Threonine biosynthesis</keyword>
<comment type="pathway">
    <text evidence="4">Amino-acid biosynthesis; L-threonine biosynthesis; L-threonine from L-aspartate: step 5/5.</text>
</comment>
<comment type="subcellular location">
    <subcellularLocation>
        <location evidence="3">Plastid</location>
        <location evidence="3">Chloroplast</location>
    </subcellularLocation>
</comment>
<evidence type="ECO:0000256" key="4">
    <source>
        <dbReference type="ARBA" id="ARBA00004979"/>
    </source>
</evidence>
<dbReference type="InterPro" id="IPR050214">
    <property type="entry name" value="Cys_Synth/Cystath_Beta-Synth"/>
</dbReference>
<dbReference type="Proteomes" id="UP001237642">
    <property type="component" value="Unassembled WGS sequence"/>
</dbReference>
<dbReference type="InterPro" id="IPR004450">
    <property type="entry name" value="Thr_synthase-like"/>
</dbReference>
<keyword evidence="9" id="KW-0021">Allosteric enzyme</keyword>
<comment type="function">
    <text evidence="2">Catalyzes the gamma-elimination of phosphate from L-phosphohomoserine and the beta-addition of water to produce L-threonine.</text>
</comment>
<evidence type="ECO:0000256" key="16">
    <source>
        <dbReference type="ARBA" id="ARBA00023239"/>
    </source>
</evidence>
<dbReference type="InterPro" id="IPR001926">
    <property type="entry name" value="TrpB-like_PALP"/>
</dbReference>
<proteinExistence type="inferred from homology"/>
<keyword evidence="8" id="KW-0150">Chloroplast</keyword>
<evidence type="ECO:0000313" key="22">
    <source>
        <dbReference type="Proteomes" id="UP001237642"/>
    </source>
</evidence>
<evidence type="ECO:0000256" key="10">
    <source>
        <dbReference type="ARBA" id="ARBA00022605"/>
    </source>
</evidence>
<evidence type="ECO:0000256" key="2">
    <source>
        <dbReference type="ARBA" id="ARBA00003648"/>
    </source>
</evidence>
<evidence type="ECO:0000256" key="18">
    <source>
        <dbReference type="PIRSR" id="PIRSR604450-51"/>
    </source>
</evidence>
<feature type="region of interest" description="Disordered" evidence="19">
    <location>
        <begin position="13"/>
        <end position="61"/>
    </location>
</feature>
<protein>
    <recommendedName>
        <fullName evidence="7">threonine synthase</fullName>
        <ecNumber evidence="7">4.2.3.1</ecNumber>
    </recommendedName>
</protein>
<dbReference type="NCBIfam" id="TIGR00260">
    <property type="entry name" value="thrC"/>
    <property type="match status" value="1"/>
</dbReference>
<dbReference type="PROSITE" id="PS00165">
    <property type="entry name" value="DEHYDRATASE_SER_THR"/>
    <property type="match status" value="1"/>
</dbReference>
<gene>
    <name evidence="21" type="ORF">POM88_040771</name>
</gene>
<dbReference type="FunFam" id="3.40.50.1100:FF:000030">
    <property type="entry name" value="Threonine synthase 1, chloroplastic"/>
    <property type="match status" value="1"/>
</dbReference>
<comment type="subunit">
    <text evidence="6">Homodimer.</text>
</comment>
<evidence type="ECO:0000256" key="17">
    <source>
        <dbReference type="ARBA" id="ARBA00049144"/>
    </source>
</evidence>
<evidence type="ECO:0000256" key="5">
    <source>
        <dbReference type="ARBA" id="ARBA00005517"/>
    </source>
</evidence>
<evidence type="ECO:0000256" key="1">
    <source>
        <dbReference type="ARBA" id="ARBA00001933"/>
    </source>
</evidence>
<evidence type="ECO:0000256" key="9">
    <source>
        <dbReference type="ARBA" id="ARBA00022533"/>
    </source>
</evidence>
<keyword evidence="11" id="KW-0934">Plastid</keyword>
<keyword evidence="16" id="KW-0456">Lyase</keyword>
<dbReference type="AlphaFoldDB" id="A0AAD8HCW2"/>
<evidence type="ECO:0000256" key="6">
    <source>
        <dbReference type="ARBA" id="ARBA00011738"/>
    </source>
</evidence>
<dbReference type="EMBL" id="JAUIZM010000009">
    <property type="protein sequence ID" value="KAK1365210.1"/>
    <property type="molecule type" value="Genomic_DNA"/>
</dbReference>
<organism evidence="21 22">
    <name type="scientific">Heracleum sosnowskyi</name>
    <dbReference type="NCBI Taxonomy" id="360622"/>
    <lineage>
        <taxon>Eukaryota</taxon>
        <taxon>Viridiplantae</taxon>
        <taxon>Streptophyta</taxon>
        <taxon>Embryophyta</taxon>
        <taxon>Tracheophyta</taxon>
        <taxon>Spermatophyta</taxon>
        <taxon>Magnoliopsida</taxon>
        <taxon>eudicotyledons</taxon>
        <taxon>Gunneridae</taxon>
        <taxon>Pentapetalae</taxon>
        <taxon>asterids</taxon>
        <taxon>campanulids</taxon>
        <taxon>Apiales</taxon>
        <taxon>Apiaceae</taxon>
        <taxon>Apioideae</taxon>
        <taxon>apioid superclade</taxon>
        <taxon>Tordylieae</taxon>
        <taxon>Tordyliinae</taxon>
        <taxon>Heracleum</taxon>
    </lineage>
</organism>
<evidence type="ECO:0000256" key="8">
    <source>
        <dbReference type="ARBA" id="ARBA00022528"/>
    </source>
</evidence>
<comment type="caution">
    <text evidence="21">The sequence shown here is derived from an EMBL/GenBank/DDBJ whole genome shotgun (WGS) entry which is preliminary data.</text>
</comment>
<keyword evidence="12" id="KW-0949">S-adenosyl-L-methionine</keyword>
<dbReference type="InterPro" id="IPR036052">
    <property type="entry name" value="TrpB-like_PALP_sf"/>
</dbReference>
<reference evidence="21" key="1">
    <citation type="submission" date="2023-02" db="EMBL/GenBank/DDBJ databases">
        <title>Genome of toxic invasive species Heracleum sosnowskyi carries increased number of genes despite the absence of recent whole-genome duplications.</title>
        <authorList>
            <person name="Schelkunov M."/>
            <person name="Shtratnikova V."/>
            <person name="Makarenko M."/>
            <person name="Klepikova A."/>
            <person name="Omelchenko D."/>
            <person name="Novikova G."/>
            <person name="Obukhova E."/>
            <person name="Bogdanov V."/>
            <person name="Penin A."/>
            <person name="Logacheva M."/>
        </authorList>
    </citation>
    <scope>NUCLEOTIDE SEQUENCE</scope>
    <source>
        <strain evidence="21">Hsosn_3</strain>
        <tissue evidence="21">Leaf</tissue>
    </source>
</reference>
<keyword evidence="15" id="KW-0809">Transit peptide</keyword>
<evidence type="ECO:0000256" key="19">
    <source>
        <dbReference type="SAM" id="MobiDB-lite"/>
    </source>
</evidence>
<feature type="compositionally biased region" description="Basic and acidic residues" evidence="19">
    <location>
        <begin position="51"/>
        <end position="61"/>
    </location>
</feature>
<name>A0AAD8HCW2_9APIA</name>
<evidence type="ECO:0000256" key="7">
    <source>
        <dbReference type="ARBA" id="ARBA00013028"/>
    </source>
</evidence>
<dbReference type="Pfam" id="PF00291">
    <property type="entry name" value="PALP"/>
    <property type="match status" value="1"/>
</dbReference>
<dbReference type="SUPFAM" id="SSF53686">
    <property type="entry name" value="Tryptophan synthase beta subunit-like PLP-dependent enzymes"/>
    <property type="match status" value="1"/>
</dbReference>
<dbReference type="CDD" id="cd01563">
    <property type="entry name" value="Thr-synth_1"/>
    <property type="match status" value="1"/>
</dbReference>
<dbReference type="Gene3D" id="3.40.50.1100">
    <property type="match status" value="2"/>
</dbReference>
<evidence type="ECO:0000313" key="21">
    <source>
        <dbReference type="EMBL" id="KAK1365210.1"/>
    </source>
</evidence>
<evidence type="ECO:0000256" key="13">
    <source>
        <dbReference type="ARBA" id="ARBA00022697"/>
    </source>
</evidence>
<comment type="cofactor">
    <cofactor evidence="1 18">
        <name>pyridoxal 5'-phosphate</name>
        <dbReference type="ChEBI" id="CHEBI:597326"/>
    </cofactor>
</comment>
<dbReference type="GO" id="GO:0004795">
    <property type="term" value="F:threonine synthase activity"/>
    <property type="evidence" value="ECO:0007669"/>
    <property type="project" value="UniProtKB-EC"/>
</dbReference>
<dbReference type="InterPro" id="IPR000634">
    <property type="entry name" value="Ser/Thr_deHydtase_PyrdxlP-BS"/>
</dbReference>
<evidence type="ECO:0000256" key="11">
    <source>
        <dbReference type="ARBA" id="ARBA00022640"/>
    </source>
</evidence>
<keyword evidence="14 18" id="KW-0663">Pyridoxal phosphate</keyword>
<dbReference type="GO" id="GO:0009507">
    <property type="term" value="C:chloroplast"/>
    <property type="evidence" value="ECO:0007669"/>
    <property type="project" value="UniProtKB-SubCell"/>
</dbReference>
<evidence type="ECO:0000259" key="20">
    <source>
        <dbReference type="Pfam" id="PF00291"/>
    </source>
</evidence>
<feature type="compositionally biased region" description="Low complexity" evidence="19">
    <location>
        <begin position="36"/>
        <end position="45"/>
    </location>
</feature>
<feature type="domain" description="Tryptophan synthase beta chain-like PALP" evidence="20">
    <location>
        <begin position="155"/>
        <end position="462"/>
    </location>
</feature>
<reference evidence="21" key="2">
    <citation type="submission" date="2023-05" db="EMBL/GenBank/DDBJ databases">
        <authorList>
            <person name="Schelkunov M.I."/>
        </authorList>
    </citation>
    <scope>NUCLEOTIDE SEQUENCE</scope>
    <source>
        <strain evidence="21">Hsosn_3</strain>
        <tissue evidence="21">Leaf</tissue>
    </source>
</reference>
<dbReference type="EC" id="4.2.3.1" evidence="7"/>
<evidence type="ECO:0000256" key="15">
    <source>
        <dbReference type="ARBA" id="ARBA00022946"/>
    </source>
</evidence>
<comment type="catalytic activity">
    <reaction evidence="17">
        <text>O-phospho-L-homoserine + H2O = L-threonine + phosphate</text>
        <dbReference type="Rhea" id="RHEA:10840"/>
        <dbReference type="ChEBI" id="CHEBI:15377"/>
        <dbReference type="ChEBI" id="CHEBI:43474"/>
        <dbReference type="ChEBI" id="CHEBI:57590"/>
        <dbReference type="ChEBI" id="CHEBI:57926"/>
        <dbReference type="EC" id="4.2.3.1"/>
    </reaction>
</comment>
<comment type="similarity">
    <text evidence="5">Belongs to the threonine synthase family.</text>
</comment>
<evidence type="ECO:0000256" key="14">
    <source>
        <dbReference type="ARBA" id="ARBA00022898"/>
    </source>
</evidence>
<dbReference type="GO" id="GO:0030170">
    <property type="term" value="F:pyridoxal phosphate binding"/>
    <property type="evidence" value="ECO:0007669"/>
    <property type="project" value="InterPro"/>
</dbReference>
<dbReference type="PANTHER" id="PTHR10314">
    <property type="entry name" value="CYSTATHIONINE BETA-SYNTHASE"/>
    <property type="match status" value="1"/>
</dbReference>
<sequence>MISSSLFHRYPSSFVSNQPQCPPHHTLHTRKILNNHSPPASTPTPTHHRREKDENIRDEARLNSKSHNFSAKYVPFNGDPSEKESYSLDEIIYRSSSGGLLDVEHDMSMLKQFSGEYWKALFDSRVGKTTWPYGSGVWSKKEWVLPEIDDDDIVSAFEGNSNLFWAERFGKKFLGMNDLWVKHCGISHTGSFKDLGMTVLVSQVNRLRKMNRPVVGVGCASTGDTSAALSAYCAAAGIPAIVFLPADKISMAQLVQPIANGAFVLSLDTDFDGCMKLIREVTAELPIYLANSLNSLRLEGQKTAAIEILQQFDWEVPDWVIVPGGNLGNIYAFYKGFKMCRELGLVDSIPRLVCAQAANANPLYLHYKSGWDEFKPVKANATFASAIQIGDPVSIDRAVYALKNCNGIVVEASEEELMDAMAQADSTGMFICPHTGVALTALNKLRAKGVIKPTDRTVVVSTAHGLKFTQAKIDYHSNDIKDMACQFANPPVTVRAEFGAVMDLLMKHLNKGS</sequence>